<feature type="region of interest" description="Disordered" evidence="1">
    <location>
        <begin position="171"/>
        <end position="190"/>
    </location>
</feature>
<gene>
    <name evidence="2" type="ORF">MRATA1EN1_LOCUS17894</name>
</gene>
<feature type="region of interest" description="Disordered" evidence="1">
    <location>
        <begin position="92"/>
        <end position="153"/>
    </location>
</feature>
<proteinExistence type="predicted"/>
<dbReference type="EMBL" id="OX459964">
    <property type="protein sequence ID" value="CAI9168932.1"/>
    <property type="molecule type" value="Genomic_DNA"/>
</dbReference>
<name>A0ABN8Z4W5_RANTA</name>
<evidence type="ECO:0000313" key="3">
    <source>
        <dbReference type="Proteomes" id="UP001176941"/>
    </source>
</evidence>
<accession>A0ABN8Z4W5</accession>
<feature type="compositionally biased region" description="Pro residues" evidence="1">
    <location>
        <begin position="92"/>
        <end position="114"/>
    </location>
</feature>
<dbReference type="Proteomes" id="UP001176941">
    <property type="component" value="Chromosome 28"/>
</dbReference>
<keyword evidence="3" id="KW-1185">Reference proteome</keyword>
<reference evidence="2" key="1">
    <citation type="submission" date="2023-04" db="EMBL/GenBank/DDBJ databases">
        <authorList>
            <consortium name="ELIXIR-Norway"/>
        </authorList>
    </citation>
    <scope>NUCLEOTIDE SEQUENCE [LARGE SCALE GENOMIC DNA]</scope>
</reference>
<protein>
    <submittedName>
        <fullName evidence="2">Uncharacterized protein</fullName>
    </submittedName>
</protein>
<sequence>MPLRSFDLCTPLFRLPRCQGKPASSELSSGRASVGSQPLWLSQLDHTELVQYFTIHPLPLRIPLRVIQAQARGPRVFCGGVCGAAGSGPVPGLSPAPGGPRRCPPPTAEPPPPSAAAVRGPWGGRWGAPRGAGVSPSPRPQSRAGAGRESQPSPVVVLGWKSCSVEAALVNGQWGLGTGQGRSDKGLTKK</sequence>
<organism evidence="2 3">
    <name type="scientific">Rangifer tarandus platyrhynchus</name>
    <name type="common">Svalbard reindeer</name>
    <dbReference type="NCBI Taxonomy" id="3082113"/>
    <lineage>
        <taxon>Eukaryota</taxon>
        <taxon>Metazoa</taxon>
        <taxon>Chordata</taxon>
        <taxon>Craniata</taxon>
        <taxon>Vertebrata</taxon>
        <taxon>Euteleostomi</taxon>
        <taxon>Mammalia</taxon>
        <taxon>Eutheria</taxon>
        <taxon>Laurasiatheria</taxon>
        <taxon>Artiodactyla</taxon>
        <taxon>Ruminantia</taxon>
        <taxon>Pecora</taxon>
        <taxon>Cervidae</taxon>
        <taxon>Odocoileinae</taxon>
        <taxon>Rangifer</taxon>
    </lineage>
</organism>
<evidence type="ECO:0000313" key="2">
    <source>
        <dbReference type="EMBL" id="CAI9168932.1"/>
    </source>
</evidence>
<evidence type="ECO:0000256" key="1">
    <source>
        <dbReference type="SAM" id="MobiDB-lite"/>
    </source>
</evidence>